<dbReference type="OMA" id="WRSNEWK"/>
<evidence type="ECO:0000256" key="2">
    <source>
        <dbReference type="ARBA" id="ARBA00005300"/>
    </source>
</evidence>
<evidence type="ECO:0000256" key="8">
    <source>
        <dbReference type="ARBA" id="ARBA00022801"/>
    </source>
</evidence>
<dbReference type="InterPro" id="IPR036397">
    <property type="entry name" value="RNaseH_sf"/>
</dbReference>
<keyword evidence="8" id="KW-0378">Hydrolase</keyword>
<dbReference type="PROSITE" id="PS50879">
    <property type="entry name" value="RNASE_H_1"/>
    <property type="match status" value="1"/>
</dbReference>
<dbReference type="Proteomes" id="UP000024404">
    <property type="component" value="Unassembled WGS sequence"/>
</dbReference>
<evidence type="ECO:0000313" key="14">
    <source>
        <dbReference type="Proteomes" id="UP000024404"/>
    </source>
</evidence>
<evidence type="ECO:0000259" key="11">
    <source>
        <dbReference type="PROSITE" id="PS50879"/>
    </source>
</evidence>
<comment type="similarity">
    <text evidence="2">Belongs to the RNase H family.</text>
</comment>
<dbReference type="SMART" id="SM00154">
    <property type="entry name" value="ZnF_AN1"/>
    <property type="match status" value="1"/>
</dbReference>
<organism evidence="13 14">
    <name type="scientific">Onchocerca volvulus</name>
    <dbReference type="NCBI Taxonomy" id="6282"/>
    <lineage>
        <taxon>Eukaryota</taxon>
        <taxon>Metazoa</taxon>
        <taxon>Ecdysozoa</taxon>
        <taxon>Nematoda</taxon>
        <taxon>Chromadorea</taxon>
        <taxon>Rhabditida</taxon>
        <taxon>Spirurina</taxon>
        <taxon>Spiruromorpha</taxon>
        <taxon>Filarioidea</taxon>
        <taxon>Onchocercidae</taxon>
        <taxon>Onchocerca</taxon>
    </lineage>
</organism>
<evidence type="ECO:0000259" key="12">
    <source>
        <dbReference type="PROSITE" id="PS51039"/>
    </source>
</evidence>
<evidence type="ECO:0000256" key="7">
    <source>
        <dbReference type="ARBA" id="ARBA00022771"/>
    </source>
</evidence>
<dbReference type="EnsemblMetazoa" id="OVOC7749.2">
    <property type="protein sequence ID" value="OVOC7749.2"/>
    <property type="gene ID" value="WBGene00244558"/>
</dbReference>
<dbReference type="GO" id="GO:0008270">
    <property type="term" value="F:zinc ion binding"/>
    <property type="evidence" value="ECO:0007669"/>
    <property type="project" value="UniProtKB-KW"/>
</dbReference>
<evidence type="ECO:0000256" key="6">
    <source>
        <dbReference type="ARBA" id="ARBA00022759"/>
    </source>
</evidence>
<dbReference type="EnsemblMetazoa" id="OVOC7749.1">
    <property type="protein sequence ID" value="OVOC7749.1"/>
    <property type="gene ID" value="WBGene00244558"/>
</dbReference>
<keyword evidence="7 10" id="KW-0863">Zinc-finger</keyword>
<accession>A0A2K6WE82</accession>
<evidence type="ECO:0000256" key="10">
    <source>
        <dbReference type="PROSITE-ProRule" id="PRU00449"/>
    </source>
</evidence>
<evidence type="ECO:0000256" key="9">
    <source>
        <dbReference type="ARBA" id="ARBA00022833"/>
    </source>
</evidence>
<dbReference type="InterPro" id="IPR000058">
    <property type="entry name" value="Znf_AN1"/>
</dbReference>
<dbReference type="InterPro" id="IPR050092">
    <property type="entry name" value="RNase_H"/>
</dbReference>
<dbReference type="GO" id="GO:0004523">
    <property type="term" value="F:RNA-DNA hybrid ribonuclease activity"/>
    <property type="evidence" value="ECO:0007669"/>
    <property type="project" value="UniProtKB-EC"/>
</dbReference>
<dbReference type="STRING" id="6282.A0A2K6WE82"/>
<dbReference type="InterPro" id="IPR035896">
    <property type="entry name" value="AN1-like_Znf"/>
</dbReference>
<dbReference type="CDD" id="cd09280">
    <property type="entry name" value="RNase_HI_eukaryote_like"/>
    <property type="match status" value="1"/>
</dbReference>
<dbReference type="PANTHER" id="PTHR10642:SF26">
    <property type="entry name" value="RIBONUCLEASE H1"/>
    <property type="match status" value="1"/>
</dbReference>
<dbReference type="PROSITE" id="PS51039">
    <property type="entry name" value="ZF_AN1"/>
    <property type="match status" value="1"/>
</dbReference>
<keyword evidence="9" id="KW-0862">Zinc</keyword>
<evidence type="ECO:0000313" key="13">
    <source>
        <dbReference type="EnsemblMetazoa" id="OVOC7749.2"/>
    </source>
</evidence>
<feature type="domain" description="RNase H type-1" evidence="11">
    <location>
        <begin position="335"/>
        <end position="499"/>
    </location>
</feature>
<dbReference type="Gene3D" id="4.10.1110.10">
    <property type="entry name" value="AN1-like Zinc finger"/>
    <property type="match status" value="1"/>
</dbReference>
<dbReference type="Pfam" id="PF00075">
    <property type="entry name" value="RNase_H"/>
    <property type="match status" value="1"/>
</dbReference>
<comment type="catalytic activity">
    <reaction evidence="1">
        <text>Endonucleolytic cleavage to 5'-phosphomonoester.</text>
        <dbReference type="EC" id="3.1.26.4"/>
    </reaction>
</comment>
<name>A0A2K6WE82_ONCVO</name>
<protein>
    <recommendedName>
        <fullName evidence="3">ribonuclease H</fullName>
        <ecNumber evidence="3">3.1.26.4</ecNumber>
    </recommendedName>
</protein>
<dbReference type="AlphaFoldDB" id="A0A2K6WE82"/>
<evidence type="ECO:0000256" key="4">
    <source>
        <dbReference type="ARBA" id="ARBA00022722"/>
    </source>
</evidence>
<dbReference type="GO" id="GO:0003676">
    <property type="term" value="F:nucleic acid binding"/>
    <property type="evidence" value="ECO:0007669"/>
    <property type="project" value="InterPro"/>
</dbReference>
<reference evidence="13" key="2">
    <citation type="submission" date="2018-02" db="UniProtKB">
        <authorList>
            <consortium name="EnsemblMetazoa"/>
        </authorList>
    </citation>
    <scope>IDENTIFICATION</scope>
</reference>
<feature type="domain" description="AN1-type" evidence="12">
    <location>
        <begin position="16"/>
        <end position="64"/>
    </location>
</feature>
<sequence length="521" mass="60780">MDAEQLAVSKNDGNKALKPYLCSMDGCFTSEIIRIDCEHCGFNFCLKHRYPEEHQCHVQDVANGQINCDLQEEIKEKMMKIIAGDRNYITEANIPSSSRKEKPMDETMRRRADRIAIMRLKSNTRNCCVMIDYFFKFMIDYFNCEILTYYLFHKSHCQLKKDIPTAEQMFLFVTENQKREPIMVSKRWTIGRCLDQIAKQCSIPNDNAIFGTKVLRLYCETDQSNPLPMSDNVEKHLKDLSNVILKRDESCNIFMNLKSFICRMSRSTLARLSKCLYFHKAISSTAISAKRFSSAPDFDALAQKVQQWKEKQATDSSIDDDETSFGDKIIEKREWMNAPLVYCDGSFDWTLRKGGIGIFWGPNDERNAHLSLTGSKLTNIRAEIQAVNLAALQACSLDFERIIIKTDSQFVVKVINSWLSKWRSNEWKKVDGKQIENMNDIQKLSRYTEMIKMRVEHTYGHQKYDESKELEESWDEMSNDERDRCGNFYSDRLSRLAINEPMMTDEEFEKLCQTKLDKHCN</sequence>
<dbReference type="GO" id="GO:0043137">
    <property type="term" value="P:DNA replication, removal of RNA primer"/>
    <property type="evidence" value="ECO:0007669"/>
    <property type="project" value="TreeGrafter"/>
</dbReference>
<dbReference type="SUPFAM" id="SSF53098">
    <property type="entry name" value="Ribonuclease H-like"/>
    <property type="match status" value="1"/>
</dbReference>
<reference evidence="14" key="1">
    <citation type="submission" date="2013-10" db="EMBL/GenBank/DDBJ databases">
        <title>Genome sequencing of Onchocerca volvulus.</title>
        <authorList>
            <person name="Cotton J."/>
            <person name="Tsai J."/>
            <person name="Stanley E."/>
            <person name="Tracey A."/>
            <person name="Holroyd N."/>
            <person name="Lustigman S."/>
            <person name="Berriman M."/>
        </authorList>
    </citation>
    <scope>NUCLEOTIDE SEQUENCE</scope>
</reference>
<dbReference type="PANTHER" id="PTHR10642">
    <property type="entry name" value="RIBONUCLEASE H1"/>
    <property type="match status" value="1"/>
</dbReference>
<proteinExistence type="inferred from homology"/>
<keyword evidence="14" id="KW-1185">Reference proteome</keyword>
<dbReference type="SUPFAM" id="SSF118310">
    <property type="entry name" value="AN1-like Zinc finger"/>
    <property type="match status" value="1"/>
</dbReference>
<dbReference type="InterPro" id="IPR057358">
    <property type="entry name" value="UBL_ZFAND1-like"/>
</dbReference>
<dbReference type="Pfam" id="PF25327">
    <property type="entry name" value="UBL_ZFAND1"/>
    <property type="match status" value="1"/>
</dbReference>
<keyword evidence="5" id="KW-0479">Metal-binding</keyword>
<dbReference type="EMBL" id="CMVM020000231">
    <property type="status" value="NOT_ANNOTATED_CDS"/>
    <property type="molecule type" value="Genomic_DNA"/>
</dbReference>
<dbReference type="InterPro" id="IPR012337">
    <property type="entry name" value="RNaseH-like_sf"/>
</dbReference>
<keyword evidence="6" id="KW-0255">Endonuclease</keyword>
<dbReference type="Pfam" id="PF01428">
    <property type="entry name" value="zf-AN1"/>
    <property type="match status" value="1"/>
</dbReference>
<keyword evidence="4" id="KW-0540">Nuclease</keyword>
<dbReference type="EC" id="3.1.26.4" evidence="3"/>
<dbReference type="InterPro" id="IPR002156">
    <property type="entry name" value="RNaseH_domain"/>
</dbReference>
<evidence type="ECO:0000256" key="3">
    <source>
        <dbReference type="ARBA" id="ARBA00012180"/>
    </source>
</evidence>
<dbReference type="Gene3D" id="3.30.420.10">
    <property type="entry name" value="Ribonuclease H-like superfamily/Ribonuclease H"/>
    <property type="match status" value="1"/>
</dbReference>
<evidence type="ECO:0000256" key="1">
    <source>
        <dbReference type="ARBA" id="ARBA00000077"/>
    </source>
</evidence>
<evidence type="ECO:0000256" key="5">
    <source>
        <dbReference type="ARBA" id="ARBA00022723"/>
    </source>
</evidence>